<evidence type="ECO:0000313" key="3">
    <source>
        <dbReference type="Proteomes" id="UP000077342"/>
    </source>
</evidence>
<evidence type="ECO:0000259" key="1">
    <source>
        <dbReference type="Pfam" id="PF12484"/>
    </source>
</evidence>
<dbReference type="Proteomes" id="UP000077342">
    <property type="component" value="Unassembled WGS sequence"/>
</dbReference>
<proteinExistence type="predicted"/>
<protein>
    <recommendedName>
        <fullName evidence="1">PPE family C-terminal domain-containing protein</fullName>
    </recommendedName>
</protein>
<organism evidence="2 3">
    <name type="scientific">Mycobacterium ostraviense</name>
    <dbReference type="NCBI Taxonomy" id="2738409"/>
    <lineage>
        <taxon>Bacteria</taxon>
        <taxon>Bacillati</taxon>
        <taxon>Actinomycetota</taxon>
        <taxon>Actinomycetes</taxon>
        <taxon>Mycobacteriales</taxon>
        <taxon>Mycobacteriaceae</taxon>
        <taxon>Mycobacterium</taxon>
    </lineage>
</organism>
<keyword evidence="3" id="KW-1185">Reference proteome</keyword>
<accession>A0A162E3Q1</accession>
<comment type="caution">
    <text evidence="2">The sequence shown here is derived from an EMBL/GenBank/DDBJ whole genome shotgun (WGS) entry which is preliminary data.</text>
</comment>
<feature type="domain" description="PPE family C-terminal" evidence="1">
    <location>
        <begin position="10"/>
        <end position="92"/>
    </location>
</feature>
<gene>
    <name evidence="2" type="ORF">A4G28_27320</name>
</gene>
<dbReference type="EMBL" id="LWCI01000072">
    <property type="protein sequence ID" value="KZS65127.1"/>
    <property type="molecule type" value="Genomic_DNA"/>
</dbReference>
<dbReference type="Pfam" id="PF12484">
    <property type="entry name" value="PPE-SVP"/>
    <property type="match status" value="1"/>
</dbReference>
<dbReference type="AlphaFoldDB" id="A0A162E3Q1"/>
<evidence type="ECO:0000313" key="2">
    <source>
        <dbReference type="EMBL" id="KZS65127.1"/>
    </source>
</evidence>
<reference evidence="3" key="1">
    <citation type="submission" date="2016-04" db="EMBL/GenBank/DDBJ databases">
        <authorList>
            <person name="Strapagiel D."/>
            <person name="Borowka P."/>
            <person name="Marciniak B."/>
            <person name="Bakula Z."/>
            <person name="Van Ingen J."/>
            <person name="Safianowska A."/>
            <person name="Dziadek J."/>
            <person name="Jagielski T."/>
        </authorList>
    </citation>
    <scope>NUCLEOTIDE SEQUENCE [LARGE SCALE GENOMIC DNA]</scope>
    <source>
        <strain evidence="3">1010001458</strain>
    </source>
</reference>
<dbReference type="InterPro" id="IPR022171">
    <property type="entry name" value="PPE_C"/>
</dbReference>
<dbReference type="RefSeq" id="WP_075509741.1">
    <property type="nucleotide sequence ID" value="NZ_LWCI01000072.1"/>
</dbReference>
<sequence length="97" mass="9208">MPTISAPAASASVGQAAALGALSVPPSWAETLSAAPVTPAGAVAVPEAQLSAVPAAANGGCQLSRLPLGGMVGREADGAVQRVGVRSSVIPHSPMGG</sequence>
<name>A0A162E3Q1_9MYCO</name>